<dbReference type="HOGENOM" id="CLU_000680_30_3_1"/>
<dbReference type="Pfam" id="PF00075">
    <property type="entry name" value="RNase_H"/>
    <property type="match status" value="1"/>
</dbReference>
<keyword evidence="3" id="KW-1185">Reference proteome</keyword>
<evidence type="ECO:0000313" key="2">
    <source>
        <dbReference type="EMBL" id="EGE04193.1"/>
    </source>
</evidence>
<organism evidence="2 3">
    <name type="scientific">Trichophyton equinum (strain ATCC MYA-4606 / CBS 127.97)</name>
    <name type="common">Horse ringworm fungus</name>
    <dbReference type="NCBI Taxonomy" id="559882"/>
    <lineage>
        <taxon>Eukaryota</taxon>
        <taxon>Fungi</taxon>
        <taxon>Dikarya</taxon>
        <taxon>Ascomycota</taxon>
        <taxon>Pezizomycotina</taxon>
        <taxon>Eurotiomycetes</taxon>
        <taxon>Eurotiomycetidae</taxon>
        <taxon>Onygenales</taxon>
        <taxon>Arthrodermataceae</taxon>
        <taxon>Trichophyton</taxon>
    </lineage>
</organism>
<dbReference type="Proteomes" id="UP000009169">
    <property type="component" value="Unassembled WGS sequence"/>
</dbReference>
<dbReference type="eggNOG" id="ENOG502RQM1">
    <property type="taxonomic scope" value="Eukaryota"/>
</dbReference>
<dbReference type="PROSITE" id="PS50879">
    <property type="entry name" value="RNASE_H_1"/>
    <property type="match status" value="1"/>
</dbReference>
<dbReference type="InterPro" id="IPR002156">
    <property type="entry name" value="RNaseH_domain"/>
</dbReference>
<sequence length="210" mass="23134">MCSFGAEAIRELDELRRLGWEVQFRWIPAHVGVPGNEEADQLAKEAASVALNLGIDTGQPPESDQLRILMATTKTTITSWETANHGRDLFNLGARPGKGILGTHRGTHRAISSAITQMRTGKIGLNAYLHTINKADTDKCQCGYGPQTVRHVLLECRNWADERHRMWAGKLPCVDIKRILCSPSMAVQAAKMILRTGLLGQFQAVPPTLL</sequence>
<dbReference type="GO" id="GO:0003676">
    <property type="term" value="F:nucleic acid binding"/>
    <property type="evidence" value="ECO:0007669"/>
    <property type="project" value="InterPro"/>
</dbReference>
<name>F2PQM5_TRIEC</name>
<protein>
    <recommendedName>
        <fullName evidence="1">RNase H type-1 domain-containing protein</fullName>
    </recommendedName>
</protein>
<feature type="domain" description="RNase H type-1" evidence="1">
    <location>
        <begin position="1"/>
        <end position="48"/>
    </location>
</feature>
<dbReference type="GO" id="GO:0004523">
    <property type="term" value="F:RNA-DNA hybrid ribonuclease activity"/>
    <property type="evidence" value="ECO:0007669"/>
    <property type="project" value="InterPro"/>
</dbReference>
<dbReference type="CDD" id="cd09276">
    <property type="entry name" value="Rnase_HI_RT_non_LTR"/>
    <property type="match status" value="1"/>
</dbReference>
<proteinExistence type="predicted"/>
<dbReference type="InterPro" id="IPR012337">
    <property type="entry name" value="RNaseH-like_sf"/>
</dbReference>
<dbReference type="VEuPathDB" id="FungiDB:TEQG_03224"/>
<evidence type="ECO:0000313" key="3">
    <source>
        <dbReference type="Proteomes" id="UP000009169"/>
    </source>
</evidence>
<dbReference type="InterPro" id="IPR036397">
    <property type="entry name" value="RNaseH_sf"/>
</dbReference>
<dbReference type="AlphaFoldDB" id="F2PQM5"/>
<dbReference type="EMBL" id="DS995731">
    <property type="protein sequence ID" value="EGE04193.1"/>
    <property type="molecule type" value="Genomic_DNA"/>
</dbReference>
<evidence type="ECO:0000259" key="1">
    <source>
        <dbReference type="PROSITE" id="PS50879"/>
    </source>
</evidence>
<gene>
    <name evidence="2" type="ORF">TEQG_03224</name>
</gene>
<reference evidence="3" key="1">
    <citation type="journal article" date="2012" name="MBio">
        <title>Comparative genome analysis of Trichophyton rubrum and related dermatophytes reveals candidate genes involved in infection.</title>
        <authorList>
            <person name="Martinez D.A."/>
            <person name="Oliver B.G."/>
            <person name="Graeser Y."/>
            <person name="Goldberg J.M."/>
            <person name="Li W."/>
            <person name="Martinez-Rossi N.M."/>
            <person name="Monod M."/>
            <person name="Shelest E."/>
            <person name="Barton R.C."/>
            <person name="Birch E."/>
            <person name="Brakhage A.A."/>
            <person name="Chen Z."/>
            <person name="Gurr S.J."/>
            <person name="Heiman D."/>
            <person name="Heitman J."/>
            <person name="Kosti I."/>
            <person name="Rossi A."/>
            <person name="Saif S."/>
            <person name="Samalova M."/>
            <person name="Saunders C.W."/>
            <person name="Shea T."/>
            <person name="Summerbell R.C."/>
            <person name="Xu J."/>
            <person name="Young S."/>
            <person name="Zeng Q."/>
            <person name="Birren B.W."/>
            <person name="Cuomo C.A."/>
            <person name="White T.C."/>
        </authorList>
    </citation>
    <scope>NUCLEOTIDE SEQUENCE [LARGE SCALE GENOMIC DNA]</scope>
    <source>
        <strain evidence="3">ATCC MYA-4606 / CBS 127.97</strain>
    </source>
</reference>
<dbReference type="SUPFAM" id="SSF53098">
    <property type="entry name" value="Ribonuclease H-like"/>
    <property type="match status" value="1"/>
</dbReference>
<dbReference type="Gene3D" id="3.30.420.10">
    <property type="entry name" value="Ribonuclease H-like superfamily/Ribonuclease H"/>
    <property type="match status" value="1"/>
</dbReference>
<accession>F2PQM5</accession>